<keyword evidence="2" id="KW-1185">Reference proteome</keyword>
<evidence type="ECO:0000313" key="1">
    <source>
        <dbReference type="EMBL" id="GAC27311.1"/>
    </source>
</evidence>
<reference evidence="2" key="1">
    <citation type="journal article" date="2014" name="Environ. Microbiol.">
        <title>Comparative genomics of the marine bacterial genus Glaciecola reveals the high degree of genomic diversity and genomic characteristic for cold adaptation.</title>
        <authorList>
            <person name="Qin Q.L."/>
            <person name="Xie B.B."/>
            <person name="Yu Y."/>
            <person name="Shu Y.L."/>
            <person name="Rong J.C."/>
            <person name="Zhang Y.J."/>
            <person name="Zhao D.L."/>
            <person name="Chen X.L."/>
            <person name="Zhang X.Y."/>
            <person name="Chen B."/>
            <person name="Zhou B.C."/>
            <person name="Zhang Y.Z."/>
        </authorList>
    </citation>
    <scope>NUCLEOTIDE SEQUENCE [LARGE SCALE GENOMIC DNA]</scope>
    <source>
        <strain evidence="2">ACAM 615</strain>
    </source>
</reference>
<name>K6YTQ7_9ALTE</name>
<dbReference type="AlphaFoldDB" id="K6YTQ7"/>
<sequence length="54" mass="5786">MHCSLGGARIGGGMSAANLPIKSMGLKKHICRAGYRSYHPYMASSIHNALVLAW</sequence>
<gene>
    <name evidence="1" type="ORF">GPAL_0431</name>
</gene>
<organism evidence="1 2">
    <name type="scientific">Brumicola pallidula DSM 14239 = ACAM 615</name>
    <dbReference type="NCBI Taxonomy" id="1121922"/>
    <lineage>
        <taxon>Bacteria</taxon>
        <taxon>Pseudomonadati</taxon>
        <taxon>Pseudomonadota</taxon>
        <taxon>Gammaproteobacteria</taxon>
        <taxon>Alteromonadales</taxon>
        <taxon>Alteromonadaceae</taxon>
        <taxon>Brumicola</taxon>
    </lineage>
</organism>
<protein>
    <submittedName>
        <fullName evidence="1">Uncharacterized protein</fullName>
    </submittedName>
</protein>
<accession>K6YTQ7</accession>
<proteinExistence type="predicted"/>
<comment type="caution">
    <text evidence="1">The sequence shown here is derived from an EMBL/GenBank/DDBJ whole genome shotgun (WGS) entry which is preliminary data.</text>
</comment>
<evidence type="ECO:0000313" key="2">
    <source>
        <dbReference type="Proteomes" id="UP000006251"/>
    </source>
</evidence>
<dbReference type="EMBL" id="BAEQ01000009">
    <property type="protein sequence ID" value="GAC27311.1"/>
    <property type="molecule type" value="Genomic_DNA"/>
</dbReference>
<dbReference type="Proteomes" id="UP000006251">
    <property type="component" value="Unassembled WGS sequence"/>
</dbReference>